<reference evidence="2 3" key="1">
    <citation type="submission" date="2018-08" db="EMBL/GenBank/DDBJ databases">
        <title>A genome reference for cultivated species of the human gut microbiota.</title>
        <authorList>
            <person name="Zou Y."/>
            <person name="Xue W."/>
            <person name="Luo G."/>
        </authorList>
    </citation>
    <scope>NUCLEOTIDE SEQUENCE [LARGE SCALE GENOMIC DNA]</scope>
    <source>
        <strain evidence="2 3">TM07-19</strain>
    </source>
</reference>
<gene>
    <name evidence="2" type="ORF">DXD67_13160</name>
</gene>
<dbReference type="AlphaFoldDB" id="A0A3E4GMR3"/>
<dbReference type="Pfam" id="PF14265">
    <property type="entry name" value="DUF4355"/>
    <property type="match status" value="1"/>
</dbReference>
<organism evidence="2 3">
    <name type="scientific">Coprococcus comes</name>
    <dbReference type="NCBI Taxonomy" id="410072"/>
    <lineage>
        <taxon>Bacteria</taxon>
        <taxon>Bacillati</taxon>
        <taxon>Bacillota</taxon>
        <taxon>Clostridia</taxon>
        <taxon>Lachnospirales</taxon>
        <taxon>Lachnospiraceae</taxon>
        <taxon>Coprococcus</taxon>
    </lineage>
</organism>
<dbReference type="EMBL" id="QSOV01000017">
    <property type="protein sequence ID" value="RGJ21362.1"/>
    <property type="molecule type" value="Genomic_DNA"/>
</dbReference>
<dbReference type="Proteomes" id="UP000260655">
    <property type="component" value="Unassembled WGS sequence"/>
</dbReference>
<keyword evidence="1" id="KW-0175">Coiled coil</keyword>
<protein>
    <submittedName>
        <fullName evidence="2">DUF4355 domain-containing protein</fullName>
    </submittedName>
</protein>
<dbReference type="RefSeq" id="WP_117558850.1">
    <property type="nucleotide sequence ID" value="NZ_QSOV01000017.1"/>
</dbReference>
<comment type="caution">
    <text evidence="2">The sequence shown here is derived from an EMBL/GenBank/DDBJ whole genome shotgun (WGS) entry which is preliminary data.</text>
</comment>
<name>A0A3E4GMR3_9FIRM</name>
<evidence type="ECO:0000313" key="3">
    <source>
        <dbReference type="Proteomes" id="UP000260655"/>
    </source>
</evidence>
<sequence>MADDKTFTQAEMDSIIEGRLARERQKYADYDDLKEKASKYDEYQAQNKTELQKEKEKSDALQAKLSALEKKDTVRRVREKAAKDTGVPVELLTGEDEETCKKQAEAIMKFAKPKSYPGTKGNRKKTTEYNTTDDAMREFAHQIFGKGE</sequence>
<proteinExistence type="predicted"/>
<feature type="coiled-coil region" evidence="1">
    <location>
        <begin position="33"/>
        <end position="71"/>
    </location>
</feature>
<dbReference type="InterPro" id="IPR025580">
    <property type="entry name" value="Gp46"/>
</dbReference>
<evidence type="ECO:0000313" key="2">
    <source>
        <dbReference type="EMBL" id="RGJ21362.1"/>
    </source>
</evidence>
<evidence type="ECO:0000256" key="1">
    <source>
        <dbReference type="SAM" id="Coils"/>
    </source>
</evidence>
<accession>A0A3E4GMR3</accession>